<protein>
    <submittedName>
        <fullName evidence="1">Uncharacterized protein</fullName>
    </submittedName>
</protein>
<comment type="caution">
    <text evidence="1">The sequence shown here is derived from an EMBL/GenBank/DDBJ whole genome shotgun (WGS) entry which is preliminary data.</text>
</comment>
<proteinExistence type="predicted"/>
<dbReference type="AlphaFoldDB" id="A0A1R0GPM4"/>
<feature type="non-terminal residue" evidence="1">
    <location>
        <position position="87"/>
    </location>
</feature>
<accession>A0A1R0GPM4</accession>
<name>A0A1R0GPM4_9FUNG</name>
<dbReference type="Proteomes" id="UP000187455">
    <property type="component" value="Unassembled WGS sequence"/>
</dbReference>
<dbReference type="EMBL" id="LSSL01005454">
    <property type="protein sequence ID" value="OLY78819.1"/>
    <property type="molecule type" value="Genomic_DNA"/>
</dbReference>
<organism evidence="1 2">
    <name type="scientific">Smittium mucronatum</name>
    <dbReference type="NCBI Taxonomy" id="133383"/>
    <lineage>
        <taxon>Eukaryota</taxon>
        <taxon>Fungi</taxon>
        <taxon>Fungi incertae sedis</taxon>
        <taxon>Zoopagomycota</taxon>
        <taxon>Kickxellomycotina</taxon>
        <taxon>Harpellomycetes</taxon>
        <taxon>Harpellales</taxon>
        <taxon>Legeriomycetaceae</taxon>
        <taxon>Smittium</taxon>
    </lineage>
</organism>
<keyword evidence="2" id="KW-1185">Reference proteome</keyword>
<reference evidence="1 2" key="1">
    <citation type="journal article" date="2016" name="Mol. Biol. Evol.">
        <title>Genome-Wide Survey of Gut Fungi (Harpellales) Reveals the First Horizontally Transferred Ubiquitin Gene from a Mosquito Host.</title>
        <authorList>
            <person name="Wang Y."/>
            <person name="White M.M."/>
            <person name="Kvist S."/>
            <person name="Moncalvo J.M."/>
        </authorList>
    </citation>
    <scope>NUCLEOTIDE SEQUENCE [LARGE SCALE GENOMIC DNA]</scope>
    <source>
        <strain evidence="1 2">ALG-7-W6</strain>
    </source>
</reference>
<evidence type="ECO:0000313" key="1">
    <source>
        <dbReference type="EMBL" id="OLY78819.1"/>
    </source>
</evidence>
<sequence>MVEIAFFVKGKAKPPLCEGISLKGVMGMFMRKNELLESDLAEDRDSDTFVSISSDVSELGDGLDPSVNFAGDPVIGDLVSSLLGLSL</sequence>
<gene>
    <name evidence="1" type="ORF">AYI68_g7125</name>
</gene>
<evidence type="ECO:0000313" key="2">
    <source>
        <dbReference type="Proteomes" id="UP000187455"/>
    </source>
</evidence>